<evidence type="ECO:0000256" key="1">
    <source>
        <dbReference type="ARBA" id="ARBA00022729"/>
    </source>
</evidence>
<evidence type="ECO:0000313" key="4">
    <source>
        <dbReference type="Proteomes" id="UP001500433"/>
    </source>
</evidence>
<accession>A0ABP9F6Q2</accession>
<keyword evidence="4" id="KW-1185">Reference proteome</keyword>
<comment type="caution">
    <text evidence="3">The sequence shown here is derived from an EMBL/GenBank/DDBJ whole genome shotgun (WGS) entry which is preliminary data.</text>
</comment>
<evidence type="ECO:0000259" key="2">
    <source>
        <dbReference type="Pfam" id="PF18962"/>
    </source>
</evidence>
<organism evidence="3 4">
    <name type="scientific">Flaviramulus aquimarinus</name>
    <dbReference type="NCBI Taxonomy" id="1170456"/>
    <lineage>
        <taxon>Bacteria</taxon>
        <taxon>Pseudomonadati</taxon>
        <taxon>Bacteroidota</taxon>
        <taxon>Flavobacteriia</taxon>
        <taxon>Flavobacteriales</taxon>
        <taxon>Flavobacteriaceae</taxon>
        <taxon>Flaviramulus</taxon>
    </lineage>
</organism>
<dbReference type="Proteomes" id="UP001500433">
    <property type="component" value="Unassembled WGS sequence"/>
</dbReference>
<gene>
    <name evidence="3" type="ORF">GCM10023311_19320</name>
</gene>
<evidence type="ECO:0000313" key="3">
    <source>
        <dbReference type="EMBL" id="GAA4894771.1"/>
    </source>
</evidence>
<dbReference type="NCBIfam" id="TIGR04183">
    <property type="entry name" value="Por_Secre_tail"/>
    <property type="match status" value="1"/>
</dbReference>
<sequence length="206" mass="23041">MAIITFNACHPLLENQDYTFNQISTDATGRNVFETDPINGDQNCGGLGVCEMRVAWNEDHGRWEIYADDGNGTFTNNYLLYHNVSASAPNPPSLTLGTWEENILVTESLCIDGINILSGNLQDAILGVKDEILNELVVYPTLVKEVLNISTNEILKSVKIYDMTGKLVLYQNENPKKINVSKLPSGFYFLKVQFDDFITTKKIIVN</sequence>
<name>A0ABP9F6Q2_9FLAO</name>
<proteinExistence type="predicted"/>
<keyword evidence="1" id="KW-0732">Signal</keyword>
<dbReference type="InterPro" id="IPR026444">
    <property type="entry name" value="Secre_tail"/>
</dbReference>
<dbReference type="EMBL" id="BAABJH010000002">
    <property type="protein sequence ID" value="GAA4894771.1"/>
    <property type="molecule type" value="Genomic_DNA"/>
</dbReference>
<reference evidence="4" key="1">
    <citation type="journal article" date="2019" name="Int. J. Syst. Evol. Microbiol.">
        <title>The Global Catalogue of Microorganisms (GCM) 10K type strain sequencing project: providing services to taxonomists for standard genome sequencing and annotation.</title>
        <authorList>
            <consortium name="The Broad Institute Genomics Platform"/>
            <consortium name="The Broad Institute Genome Sequencing Center for Infectious Disease"/>
            <person name="Wu L."/>
            <person name="Ma J."/>
        </authorList>
    </citation>
    <scope>NUCLEOTIDE SEQUENCE [LARGE SCALE GENOMIC DNA]</scope>
    <source>
        <strain evidence="4">JCM 18274</strain>
    </source>
</reference>
<protein>
    <recommendedName>
        <fullName evidence="2">Secretion system C-terminal sorting domain-containing protein</fullName>
    </recommendedName>
</protein>
<dbReference type="RefSeq" id="WP_345273938.1">
    <property type="nucleotide sequence ID" value="NZ_BAABJH010000002.1"/>
</dbReference>
<feature type="domain" description="Secretion system C-terminal sorting" evidence="2">
    <location>
        <begin position="138"/>
        <end position="205"/>
    </location>
</feature>
<dbReference type="Pfam" id="PF18962">
    <property type="entry name" value="Por_Secre_tail"/>
    <property type="match status" value="1"/>
</dbReference>